<evidence type="ECO:0000313" key="3">
    <source>
        <dbReference type="Proteomes" id="UP000031192"/>
    </source>
</evidence>
<keyword evidence="3" id="KW-1185">Reference proteome</keyword>
<organism evidence="2 3">
    <name type="scientific">Metarhizium guizhouense (strain ARSEF 977)</name>
    <dbReference type="NCBI Taxonomy" id="1276136"/>
    <lineage>
        <taxon>Eukaryota</taxon>
        <taxon>Fungi</taxon>
        <taxon>Dikarya</taxon>
        <taxon>Ascomycota</taxon>
        <taxon>Pezizomycotina</taxon>
        <taxon>Sordariomycetes</taxon>
        <taxon>Hypocreomycetidae</taxon>
        <taxon>Hypocreales</taxon>
        <taxon>Clavicipitaceae</taxon>
        <taxon>Metarhizium</taxon>
    </lineage>
</organism>
<accession>A0A0B4GAE1</accession>
<evidence type="ECO:0000313" key="2">
    <source>
        <dbReference type="EMBL" id="KID83760.1"/>
    </source>
</evidence>
<comment type="caution">
    <text evidence="2">The sequence shown here is derived from an EMBL/GenBank/DDBJ whole genome shotgun (WGS) entry which is preliminary data.</text>
</comment>
<dbReference type="HOGENOM" id="CLU_760932_0_0_1"/>
<gene>
    <name evidence="2" type="ORF">MGU_08951</name>
</gene>
<reference evidence="2 3" key="1">
    <citation type="journal article" date="2014" name="Proc. Natl. Acad. Sci. U.S.A.">
        <title>Trajectory and genomic determinants of fungal-pathogen speciation and host adaptation.</title>
        <authorList>
            <person name="Hu X."/>
            <person name="Xiao G."/>
            <person name="Zheng P."/>
            <person name="Shang Y."/>
            <person name="Su Y."/>
            <person name="Zhang X."/>
            <person name="Liu X."/>
            <person name="Zhan S."/>
            <person name="St Leger R.J."/>
            <person name="Wang C."/>
        </authorList>
    </citation>
    <scope>NUCLEOTIDE SEQUENCE [LARGE SCALE GENOMIC DNA]</scope>
    <source>
        <strain evidence="2 3">ARSEF 977</strain>
    </source>
</reference>
<sequence length="364" mass="42552">MPSKNGKRSVDMIKEPPRKKRRFTRTPSTADQARHGDTWIWLIEVAAQAPEWFELTNQENEEKIALALYLDRKADFPLRELVNLYQNRRWRDMARRWCRSRVGRETLHICQWVGMIGLGIDDFFFSLFDAVLHTLSQLPADAVSNVSWNDWKQMSRRLTNEGKKREGELRQLFYPGHTVKKYINPSTERRSGFLAVLDDAAYWQMYDGILRAPGLRFMNINALITLSLREAKTLLQVMRHVVSWVDPKVEWAKAGKRDKDKLVLRKRLIPALKHFDVLSVKMCGTRLRAGIARVQERREAETASIILQQEVLEFVLDNLETFMAKKVVEYLKNGLDNPNGMESNGYARRFRHPTWAGVLNIVRW</sequence>
<evidence type="ECO:0000256" key="1">
    <source>
        <dbReference type="SAM" id="MobiDB-lite"/>
    </source>
</evidence>
<dbReference type="Proteomes" id="UP000031192">
    <property type="component" value="Unassembled WGS sequence"/>
</dbReference>
<name>A0A0B4GAE1_METGA</name>
<dbReference type="AlphaFoldDB" id="A0A0B4GAE1"/>
<feature type="region of interest" description="Disordered" evidence="1">
    <location>
        <begin position="1"/>
        <end position="31"/>
    </location>
</feature>
<dbReference type="EMBL" id="AZNH01000053">
    <property type="protein sequence ID" value="KID83760.1"/>
    <property type="molecule type" value="Genomic_DNA"/>
</dbReference>
<protein>
    <submittedName>
        <fullName evidence="2">Uncharacterized protein</fullName>
    </submittedName>
</protein>
<proteinExistence type="predicted"/>